<evidence type="ECO:0000313" key="1">
    <source>
        <dbReference type="EMBL" id="TCT08115.1"/>
    </source>
</evidence>
<name>A0A4R3M9Q7_9HYPH</name>
<dbReference type="EMBL" id="SMAI01000001">
    <property type="protein sequence ID" value="TCT08115.1"/>
    <property type="molecule type" value="Genomic_DNA"/>
</dbReference>
<keyword evidence="2" id="KW-1185">Reference proteome</keyword>
<gene>
    <name evidence="1" type="ORF">EDC64_101636</name>
</gene>
<organism evidence="1 2">
    <name type="scientific">Aquabacter spiritensis</name>
    <dbReference type="NCBI Taxonomy" id="933073"/>
    <lineage>
        <taxon>Bacteria</taxon>
        <taxon>Pseudomonadati</taxon>
        <taxon>Pseudomonadota</taxon>
        <taxon>Alphaproteobacteria</taxon>
        <taxon>Hyphomicrobiales</taxon>
        <taxon>Xanthobacteraceae</taxon>
        <taxon>Aquabacter</taxon>
    </lineage>
</organism>
<reference evidence="1 2" key="1">
    <citation type="submission" date="2019-03" db="EMBL/GenBank/DDBJ databases">
        <title>Genomic Encyclopedia of Type Strains, Phase IV (KMG-IV): sequencing the most valuable type-strain genomes for metagenomic binning, comparative biology and taxonomic classification.</title>
        <authorList>
            <person name="Goeker M."/>
        </authorList>
    </citation>
    <scope>NUCLEOTIDE SEQUENCE [LARGE SCALE GENOMIC DNA]</scope>
    <source>
        <strain evidence="1 2">DSM 9035</strain>
    </source>
</reference>
<dbReference type="Proteomes" id="UP000294664">
    <property type="component" value="Unassembled WGS sequence"/>
</dbReference>
<dbReference type="Pfam" id="PF07845">
    <property type="entry name" value="DUF1636"/>
    <property type="match status" value="1"/>
</dbReference>
<comment type="caution">
    <text evidence="1">The sequence shown here is derived from an EMBL/GenBank/DDBJ whole genome shotgun (WGS) entry which is preliminary data.</text>
</comment>
<sequence length="184" mass="19143">MTREPGDLPSTRSRVGRGALALRLAQPRALAPSGSALDRSVLERAAPECTTAGDAPPGPARGPVVTLFVCQTCRLPGGAAEGAPEGAAFAEAVCAGPADPAIAVRAVRCLSNCRRGLSAAMVRRDGWSYVFGDLLPGSADDLHVGARLFAGSTDGLMPWRGRPDSLKRGMIARVPPISFIEEQR</sequence>
<accession>A0A4R3M9Q7</accession>
<dbReference type="AlphaFoldDB" id="A0A4R3M9Q7"/>
<dbReference type="InterPro" id="IPR012863">
    <property type="entry name" value="DUF1636"/>
</dbReference>
<evidence type="ECO:0000313" key="2">
    <source>
        <dbReference type="Proteomes" id="UP000294664"/>
    </source>
</evidence>
<protein>
    <submittedName>
        <fullName evidence="1">Putative metal-binding protein</fullName>
    </submittedName>
</protein>
<proteinExistence type="predicted"/>